<dbReference type="RefSeq" id="WP_056966564.1">
    <property type="nucleotide sequence ID" value="NZ_AZDL01000040.1"/>
</dbReference>
<protein>
    <submittedName>
        <fullName evidence="2">Uncharacterized protein</fullName>
    </submittedName>
</protein>
<sequence length="215" mass="23090">MQKRVVHLILAIIFLTTTIVQSFGSALAVAVNKETVTANTTSKIVNPRSAIEGASSVSERLASSLQSQSTSSTSTSSDSKSSSKSSDSESSSSISEKKESVKSTTSKSVIIQPRYWLSDLTDPGSEYPDFSIPLSGQNNVTTIEDVANPVDGNGDQIEIPYPYNAFPVYIPGVSSETVHMPAIDEYGSLDGTNLKYDENGLIKDNYIDYKKVDVS</sequence>
<name>A0AAJ0LEB7_LATCU</name>
<evidence type="ECO:0000256" key="1">
    <source>
        <dbReference type="SAM" id="MobiDB-lite"/>
    </source>
</evidence>
<evidence type="ECO:0000313" key="2">
    <source>
        <dbReference type="EMBL" id="KRK91840.1"/>
    </source>
</evidence>
<evidence type="ECO:0000313" key="3">
    <source>
        <dbReference type="Proteomes" id="UP000050828"/>
    </source>
</evidence>
<comment type="caution">
    <text evidence="2">The sequence shown here is derived from an EMBL/GenBank/DDBJ whole genome shotgun (WGS) entry which is preliminary data.</text>
</comment>
<dbReference type="AlphaFoldDB" id="A0AAJ0LEB7"/>
<reference evidence="2 3" key="1">
    <citation type="journal article" date="2015" name="Genome Announc.">
        <title>Expanding the biotechnology potential of lactobacilli through comparative genomics of 213 strains and associated genera.</title>
        <authorList>
            <person name="Sun Z."/>
            <person name="Harris H.M."/>
            <person name="McCann A."/>
            <person name="Guo C."/>
            <person name="Argimon S."/>
            <person name="Zhang W."/>
            <person name="Yang X."/>
            <person name="Jeffery I.B."/>
            <person name="Cooney J.C."/>
            <person name="Kagawa T.F."/>
            <person name="Liu W."/>
            <person name="Song Y."/>
            <person name="Salvetti E."/>
            <person name="Wrobel A."/>
            <person name="Rasinkangas P."/>
            <person name="Parkhill J."/>
            <person name="Rea M.C."/>
            <person name="O'Sullivan O."/>
            <person name="Ritari J."/>
            <person name="Douillard F.P."/>
            <person name="Paul Ross R."/>
            <person name="Yang R."/>
            <person name="Briner A.E."/>
            <person name="Felis G.E."/>
            <person name="de Vos W.M."/>
            <person name="Barrangou R."/>
            <person name="Klaenhammer T.R."/>
            <person name="Caufield P.W."/>
            <person name="Cui Y."/>
            <person name="Zhang H."/>
            <person name="O'Toole P.W."/>
        </authorList>
    </citation>
    <scope>NUCLEOTIDE SEQUENCE [LARGE SCALE GENOMIC DNA]</scope>
    <source>
        <strain evidence="2 3">DSM 20019</strain>
    </source>
</reference>
<dbReference type="Proteomes" id="UP000050828">
    <property type="component" value="Unassembled WGS sequence"/>
</dbReference>
<gene>
    <name evidence="2" type="ORF">FC08_GL001095</name>
</gene>
<organism evidence="2 3">
    <name type="scientific">Latilactobacillus curvatus JCM 1096 = DSM 20019</name>
    <dbReference type="NCBI Taxonomy" id="1293592"/>
    <lineage>
        <taxon>Bacteria</taxon>
        <taxon>Bacillati</taxon>
        <taxon>Bacillota</taxon>
        <taxon>Bacilli</taxon>
        <taxon>Lactobacillales</taxon>
        <taxon>Lactobacillaceae</taxon>
        <taxon>Latilactobacillus</taxon>
    </lineage>
</organism>
<feature type="compositionally biased region" description="Low complexity" evidence="1">
    <location>
        <begin position="63"/>
        <end position="94"/>
    </location>
</feature>
<accession>A0AAJ0LEB7</accession>
<feature type="region of interest" description="Disordered" evidence="1">
    <location>
        <begin position="61"/>
        <end position="99"/>
    </location>
</feature>
<dbReference type="GeneID" id="49611697"/>
<dbReference type="EMBL" id="AZDL01000040">
    <property type="protein sequence ID" value="KRK91840.1"/>
    <property type="molecule type" value="Genomic_DNA"/>
</dbReference>
<proteinExistence type="predicted"/>